<dbReference type="CDD" id="cd00383">
    <property type="entry name" value="trans_reg_C"/>
    <property type="match status" value="1"/>
</dbReference>
<dbReference type="InterPro" id="IPR001789">
    <property type="entry name" value="Sig_transdc_resp-reg_receiver"/>
</dbReference>
<keyword evidence="2" id="KW-0597">Phosphoprotein</keyword>
<sequence>MRVLVVEDDVELAHGMVTHLQAQGVAVEAVDDGEVARRRLAAGGIDMALIDVGLPGLSGYELVRGIRADKLPVAVILVTARDALSDRIYGLDLGADDYLAKPFELGELSARMRAVARRIGHLSRSERVFGPLRMDAEDHLATLSGEPMTLTGREWTVLAALVESGGRTVPKERLVADGSANAVEVYISRLRPRLEVAGLVIRSVRGFGYRLELRGGAPAPDAGGSANA</sequence>
<accession>A0A557QJP5</accession>
<organism evidence="6 7">
    <name type="scientific">Denitromonas halophila</name>
    <dbReference type="NCBI Taxonomy" id="1629404"/>
    <lineage>
        <taxon>Bacteria</taxon>
        <taxon>Pseudomonadati</taxon>
        <taxon>Pseudomonadota</taxon>
        <taxon>Betaproteobacteria</taxon>
        <taxon>Rhodocyclales</taxon>
        <taxon>Zoogloeaceae</taxon>
        <taxon>Denitromonas</taxon>
    </lineage>
</organism>
<dbReference type="PANTHER" id="PTHR48111">
    <property type="entry name" value="REGULATOR OF RPOS"/>
    <property type="match status" value="1"/>
</dbReference>
<protein>
    <submittedName>
        <fullName evidence="6">Response regulator transcription factor</fullName>
    </submittedName>
</protein>
<dbReference type="PROSITE" id="PS50110">
    <property type="entry name" value="RESPONSE_REGULATORY"/>
    <property type="match status" value="1"/>
</dbReference>
<dbReference type="Gene3D" id="6.10.250.690">
    <property type="match status" value="1"/>
</dbReference>
<feature type="modified residue" description="4-aspartylphosphate" evidence="2">
    <location>
        <position position="51"/>
    </location>
</feature>
<name>A0A557QJP5_9RHOO</name>
<dbReference type="OrthoDB" id="9802426at2"/>
<dbReference type="PROSITE" id="PS51755">
    <property type="entry name" value="OMPR_PHOB"/>
    <property type="match status" value="1"/>
</dbReference>
<dbReference type="GO" id="GO:0032993">
    <property type="term" value="C:protein-DNA complex"/>
    <property type="evidence" value="ECO:0007669"/>
    <property type="project" value="TreeGrafter"/>
</dbReference>
<dbReference type="SUPFAM" id="SSF52172">
    <property type="entry name" value="CheY-like"/>
    <property type="match status" value="1"/>
</dbReference>
<dbReference type="GO" id="GO:0005829">
    <property type="term" value="C:cytosol"/>
    <property type="evidence" value="ECO:0007669"/>
    <property type="project" value="TreeGrafter"/>
</dbReference>
<feature type="domain" description="OmpR/PhoB-type" evidence="5">
    <location>
        <begin position="124"/>
        <end position="213"/>
    </location>
</feature>
<feature type="DNA-binding region" description="OmpR/PhoB-type" evidence="3">
    <location>
        <begin position="124"/>
        <end position="213"/>
    </location>
</feature>
<dbReference type="AlphaFoldDB" id="A0A557QJP5"/>
<dbReference type="GO" id="GO:0006355">
    <property type="term" value="P:regulation of DNA-templated transcription"/>
    <property type="evidence" value="ECO:0007669"/>
    <property type="project" value="InterPro"/>
</dbReference>
<evidence type="ECO:0000313" key="6">
    <source>
        <dbReference type="EMBL" id="TVO53119.1"/>
    </source>
</evidence>
<evidence type="ECO:0000256" key="3">
    <source>
        <dbReference type="PROSITE-ProRule" id="PRU01091"/>
    </source>
</evidence>
<dbReference type="Proteomes" id="UP000319502">
    <property type="component" value="Unassembled WGS sequence"/>
</dbReference>
<dbReference type="RefSeq" id="WP_144310366.1">
    <property type="nucleotide sequence ID" value="NZ_VMNK01000015.1"/>
</dbReference>
<evidence type="ECO:0000259" key="5">
    <source>
        <dbReference type="PROSITE" id="PS51755"/>
    </source>
</evidence>
<keyword evidence="7" id="KW-1185">Reference proteome</keyword>
<dbReference type="SMART" id="SM00448">
    <property type="entry name" value="REC"/>
    <property type="match status" value="1"/>
</dbReference>
<dbReference type="InterPro" id="IPR001867">
    <property type="entry name" value="OmpR/PhoB-type_DNA-bd"/>
</dbReference>
<dbReference type="Pfam" id="PF00486">
    <property type="entry name" value="Trans_reg_C"/>
    <property type="match status" value="1"/>
</dbReference>
<keyword evidence="1 3" id="KW-0238">DNA-binding</keyword>
<proteinExistence type="predicted"/>
<dbReference type="InterPro" id="IPR039420">
    <property type="entry name" value="WalR-like"/>
</dbReference>
<dbReference type="Gene3D" id="3.40.50.2300">
    <property type="match status" value="1"/>
</dbReference>
<feature type="domain" description="Response regulatory" evidence="4">
    <location>
        <begin position="2"/>
        <end position="116"/>
    </location>
</feature>
<comment type="caution">
    <text evidence="6">The sequence shown here is derived from an EMBL/GenBank/DDBJ whole genome shotgun (WGS) entry which is preliminary data.</text>
</comment>
<evidence type="ECO:0000259" key="4">
    <source>
        <dbReference type="PROSITE" id="PS50110"/>
    </source>
</evidence>
<dbReference type="GO" id="GO:0000156">
    <property type="term" value="F:phosphorelay response regulator activity"/>
    <property type="evidence" value="ECO:0007669"/>
    <property type="project" value="TreeGrafter"/>
</dbReference>
<dbReference type="PANTHER" id="PTHR48111:SF36">
    <property type="entry name" value="TRANSCRIPTIONAL REGULATORY PROTEIN CUTR"/>
    <property type="match status" value="1"/>
</dbReference>
<dbReference type="Pfam" id="PF00072">
    <property type="entry name" value="Response_reg"/>
    <property type="match status" value="1"/>
</dbReference>
<dbReference type="Gene3D" id="1.10.10.10">
    <property type="entry name" value="Winged helix-like DNA-binding domain superfamily/Winged helix DNA-binding domain"/>
    <property type="match status" value="1"/>
</dbReference>
<evidence type="ECO:0000256" key="2">
    <source>
        <dbReference type="PROSITE-ProRule" id="PRU00169"/>
    </source>
</evidence>
<evidence type="ECO:0000313" key="7">
    <source>
        <dbReference type="Proteomes" id="UP000319502"/>
    </source>
</evidence>
<reference evidence="6 7" key="1">
    <citation type="submission" date="2019-07" db="EMBL/GenBank/DDBJ databases">
        <title>The pathways for chlorine oxyanion respiration interact through the shared metabolite chlorate.</title>
        <authorList>
            <person name="Barnum T.P."/>
            <person name="Cheng Y."/>
            <person name="Hill K.A."/>
            <person name="Lucas L.N."/>
            <person name="Carlson H.K."/>
            <person name="Coates J.D."/>
        </authorList>
    </citation>
    <scope>NUCLEOTIDE SEQUENCE [LARGE SCALE GENOMIC DNA]</scope>
    <source>
        <strain evidence="6 7">SFB-3</strain>
    </source>
</reference>
<gene>
    <name evidence="6" type="ORF">FHP91_15055</name>
</gene>
<dbReference type="GO" id="GO:0000976">
    <property type="term" value="F:transcription cis-regulatory region binding"/>
    <property type="evidence" value="ECO:0007669"/>
    <property type="project" value="TreeGrafter"/>
</dbReference>
<dbReference type="InterPro" id="IPR011006">
    <property type="entry name" value="CheY-like_superfamily"/>
</dbReference>
<evidence type="ECO:0000256" key="1">
    <source>
        <dbReference type="ARBA" id="ARBA00023125"/>
    </source>
</evidence>
<dbReference type="SMART" id="SM00862">
    <property type="entry name" value="Trans_reg_C"/>
    <property type="match status" value="1"/>
</dbReference>
<dbReference type="EMBL" id="VMNK01000015">
    <property type="protein sequence ID" value="TVO53119.1"/>
    <property type="molecule type" value="Genomic_DNA"/>
</dbReference>
<dbReference type="InterPro" id="IPR036388">
    <property type="entry name" value="WH-like_DNA-bd_sf"/>
</dbReference>